<keyword evidence="8" id="KW-0472">Membrane</keyword>
<gene>
    <name evidence="11" type="primary">Ugt1a1_2</name>
    <name evidence="11" type="ORF">SMICAP_R04203</name>
</gene>
<dbReference type="AlphaFoldDB" id="A0A7K8R9I2"/>
<keyword evidence="5 11" id="KW-0808">Transferase</keyword>
<evidence type="ECO:0000256" key="7">
    <source>
        <dbReference type="ARBA" id="ARBA00022729"/>
    </source>
</evidence>
<reference evidence="11 12" key="1">
    <citation type="submission" date="2019-09" db="EMBL/GenBank/DDBJ databases">
        <title>Bird 10,000 Genomes (B10K) Project - Family phase.</title>
        <authorList>
            <person name="Zhang G."/>
        </authorList>
    </citation>
    <scope>NUCLEOTIDE SEQUENCE [LARGE SCALE GENOMIC DNA]</scope>
    <source>
        <strain evidence="11">B10K-CU-031-20</strain>
    </source>
</reference>
<dbReference type="PANTHER" id="PTHR48043">
    <property type="entry name" value="EG:EG0003.4 PROTEIN-RELATED"/>
    <property type="match status" value="1"/>
</dbReference>
<proteinExistence type="inferred from homology"/>
<evidence type="ECO:0000256" key="5">
    <source>
        <dbReference type="ARBA" id="ARBA00022679"/>
    </source>
</evidence>
<evidence type="ECO:0000256" key="4">
    <source>
        <dbReference type="ARBA" id="ARBA00022676"/>
    </source>
</evidence>
<comment type="subcellular location">
    <subcellularLocation>
        <location evidence="1">Membrane</location>
        <topology evidence="1">Single-pass membrane protein</topology>
    </subcellularLocation>
</comment>
<dbReference type="Proteomes" id="UP000567624">
    <property type="component" value="Unassembled WGS sequence"/>
</dbReference>
<evidence type="ECO:0000256" key="10">
    <source>
        <dbReference type="SAM" id="SignalP"/>
    </source>
</evidence>
<evidence type="ECO:0000313" key="12">
    <source>
        <dbReference type="Proteomes" id="UP000567624"/>
    </source>
</evidence>
<keyword evidence="4" id="KW-0328">Glycosyltransferase</keyword>
<dbReference type="GO" id="GO:0016020">
    <property type="term" value="C:membrane"/>
    <property type="evidence" value="ECO:0007669"/>
    <property type="project" value="UniProtKB-SubCell"/>
</dbReference>
<keyword evidence="7 10" id="KW-0732">Signal</keyword>
<feature type="chain" id="PRO_5029444734" description="glucuronosyltransferase" evidence="10">
    <location>
        <begin position="21"/>
        <end position="281"/>
    </location>
</feature>
<evidence type="ECO:0000256" key="6">
    <source>
        <dbReference type="ARBA" id="ARBA00022692"/>
    </source>
</evidence>
<sequence>HNMLLALLLPFLCFLSPASAGKLLVIPMEGSHWLSMKEVLAELSKRGHEIVVVAPDNKMLIDSSDFYDMKTYPVPFKKEDMKGLLHSFIQKQFSEDPFLIRFWSTLKDLKASAAMFESSCRSLLYNKELMKSIAESNFDAVFTDPMYPCGQILALHFSIPSVFFLRHIPCAIDVHAAQSPDPPSYVPRTFSQNTDHMTFPQRVKNFLISLSESFSCSIAFSPFEALASEFLGRPITMTQLVSHGSVWLKRIDFVFEYPMPIMPNMVFIGGINCAKKKVLSE</sequence>
<dbReference type="EC" id="2.4.1.17" evidence="3"/>
<dbReference type="Pfam" id="PF00201">
    <property type="entry name" value="UDPGT"/>
    <property type="match status" value="1"/>
</dbReference>
<keyword evidence="6" id="KW-0812">Transmembrane</keyword>
<keyword evidence="8" id="KW-1133">Transmembrane helix</keyword>
<name>A0A7K8R9I2_9PASS</name>
<evidence type="ECO:0000256" key="3">
    <source>
        <dbReference type="ARBA" id="ARBA00012544"/>
    </source>
</evidence>
<comment type="caution">
    <text evidence="11">The sequence shown here is derived from an EMBL/GenBank/DDBJ whole genome shotgun (WGS) entry which is preliminary data.</text>
</comment>
<keyword evidence="9" id="KW-0325">Glycoprotein</keyword>
<dbReference type="PANTHER" id="PTHR48043:SF161">
    <property type="entry name" value="UDP GLUCURONOSYLTRANSFERASE FAMILY 1 MEMBER A1"/>
    <property type="match status" value="1"/>
</dbReference>
<dbReference type="GO" id="GO:0015020">
    <property type="term" value="F:glucuronosyltransferase activity"/>
    <property type="evidence" value="ECO:0007669"/>
    <property type="project" value="UniProtKB-EC"/>
</dbReference>
<accession>A0A7K8R9I2</accession>
<organism evidence="11 12">
    <name type="scientific">Smithornis capensis</name>
    <dbReference type="NCBI Taxonomy" id="363769"/>
    <lineage>
        <taxon>Eukaryota</taxon>
        <taxon>Metazoa</taxon>
        <taxon>Chordata</taxon>
        <taxon>Craniata</taxon>
        <taxon>Vertebrata</taxon>
        <taxon>Euteleostomi</taxon>
        <taxon>Archelosauria</taxon>
        <taxon>Archosauria</taxon>
        <taxon>Dinosauria</taxon>
        <taxon>Saurischia</taxon>
        <taxon>Theropoda</taxon>
        <taxon>Coelurosauria</taxon>
        <taxon>Aves</taxon>
        <taxon>Neognathae</taxon>
        <taxon>Neoaves</taxon>
        <taxon>Telluraves</taxon>
        <taxon>Australaves</taxon>
        <taxon>Passeriformes</taxon>
        <taxon>Eurylaimidae</taxon>
        <taxon>Smithornis</taxon>
    </lineage>
</organism>
<evidence type="ECO:0000313" key="11">
    <source>
        <dbReference type="EMBL" id="NXF13884.1"/>
    </source>
</evidence>
<feature type="non-terminal residue" evidence="11">
    <location>
        <position position="1"/>
    </location>
</feature>
<feature type="non-terminal residue" evidence="11">
    <location>
        <position position="281"/>
    </location>
</feature>
<evidence type="ECO:0000256" key="1">
    <source>
        <dbReference type="ARBA" id="ARBA00004167"/>
    </source>
</evidence>
<protein>
    <recommendedName>
        <fullName evidence="3">glucuronosyltransferase</fullName>
        <ecNumber evidence="3">2.4.1.17</ecNumber>
    </recommendedName>
</protein>
<evidence type="ECO:0000256" key="8">
    <source>
        <dbReference type="ARBA" id="ARBA00022989"/>
    </source>
</evidence>
<dbReference type="FunFam" id="3.40.50.2000:FF:000066">
    <property type="entry name" value="UDP-glucuronosyltransferase 1-1"/>
    <property type="match status" value="1"/>
</dbReference>
<dbReference type="SUPFAM" id="SSF53756">
    <property type="entry name" value="UDP-Glycosyltransferase/glycogen phosphorylase"/>
    <property type="match status" value="1"/>
</dbReference>
<comment type="similarity">
    <text evidence="2">Belongs to the UDP-glycosyltransferase family.</text>
</comment>
<dbReference type="InterPro" id="IPR002213">
    <property type="entry name" value="UDP_glucos_trans"/>
</dbReference>
<feature type="signal peptide" evidence="10">
    <location>
        <begin position="1"/>
        <end position="20"/>
    </location>
</feature>
<dbReference type="Gene3D" id="3.40.50.2000">
    <property type="entry name" value="Glycogen Phosphorylase B"/>
    <property type="match status" value="1"/>
</dbReference>
<evidence type="ECO:0000256" key="9">
    <source>
        <dbReference type="ARBA" id="ARBA00023180"/>
    </source>
</evidence>
<dbReference type="EMBL" id="VWYW01002143">
    <property type="protein sequence ID" value="NXF13884.1"/>
    <property type="molecule type" value="Genomic_DNA"/>
</dbReference>
<evidence type="ECO:0000256" key="2">
    <source>
        <dbReference type="ARBA" id="ARBA00009995"/>
    </source>
</evidence>
<keyword evidence="12" id="KW-1185">Reference proteome</keyword>
<dbReference type="InterPro" id="IPR050271">
    <property type="entry name" value="UDP-glycosyltransferase"/>
</dbReference>